<feature type="domain" description="CHAD" evidence="3">
    <location>
        <begin position="220"/>
        <end position="504"/>
    </location>
</feature>
<organism evidence="4 5">
    <name type="scientific">Blastococcus jejuensis</name>
    <dbReference type="NCBI Taxonomy" id="351224"/>
    <lineage>
        <taxon>Bacteria</taxon>
        <taxon>Bacillati</taxon>
        <taxon>Actinomycetota</taxon>
        <taxon>Actinomycetes</taxon>
        <taxon>Geodermatophilales</taxon>
        <taxon>Geodermatophilaceae</taxon>
        <taxon>Blastococcus</taxon>
    </lineage>
</organism>
<accession>A0ABP6PI16</accession>
<evidence type="ECO:0000259" key="2">
    <source>
        <dbReference type="PROSITE" id="PS51707"/>
    </source>
</evidence>
<evidence type="ECO:0000259" key="3">
    <source>
        <dbReference type="PROSITE" id="PS51708"/>
    </source>
</evidence>
<comment type="caution">
    <text evidence="4">The sequence shown here is derived from an EMBL/GenBank/DDBJ whole genome shotgun (WGS) entry which is preliminary data.</text>
</comment>
<dbReference type="SUPFAM" id="SSF55154">
    <property type="entry name" value="CYTH-like phosphatases"/>
    <property type="match status" value="1"/>
</dbReference>
<dbReference type="PANTHER" id="PTHR39339:SF1">
    <property type="entry name" value="CHAD DOMAIN-CONTAINING PROTEIN"/>
    <property type="match status" value="1"/>
</dbReference>
<evidence type="ECO:0000313" key="5">
    <source>
        <dbReference type="Proteomes" id="UP001499924"/>
    </source>
</evidence>
<dbReference type="InterPro" id="IPR023577">
    <property type="entry name" value="CYTH_domain"/>
</dbReference>
<dbReference type="InterPro" id="IPR007899">
    <property type="entry name" value="CHAD_dom"/>
</dbReference>
<feature type="domain" description="CYTH" evidence="2">
    <location>
        <begin position="5"/>
        <end position="207"/>
    </location>
</feature>
<dbReference type="RefSeq" id="WP_344690537.1">
    <property type="nucleotide sequence ID" value="NZ_BAAAVV010000011.1"/>
</dbReference>
<dbReference type="Pfam" id="PF01928">
    <property type="entry name" value="CYTH"/>
    <property type="match status" value="1"/>
</dbReference>
<dbReference type="CDD" id="cd07374">
    <property type="entry name" value="CYTH-like_Pase"/>
    <property type="match status" value="1"/>
</dbReference>
<dbReference type="Proteomes" id="UP001499924">
    <property type="component" value="Unassembled WGS sequence"/>
</dbReference>
<dbReference type="InterPro" id="IPR038186">
    <property type="entry name" value="CHAD_dom_sf"/>
</dbReference>
<feature type="region of interest" description="Disordered" evidence="1">
    <location>
        <begin position="203"/>
        <end position="222"/>
    </location>
</feature>
<protein>
    <submittedName>
        <fullName evidence="4">CYTH and CHAD domain-containing protein</fullName>
    </submittedName>
</protein>
<dbReference type="PROSITE" id="PS51708">
    <property type="entry name" value="CHAD"/>
    <property type="match status" value="1"/>
</dbReference>
<keyword evidence="5" id="KW-1185">Reference proteome</keyword>
<dbReference type="SMART" id="SM00880">
    <property type="entry name" value="CHAD"/>
    <property type="match status" value="1"/>
</dbReference>
<sequence>MTSEHVEVERKFDVDGSFVLPDPAALSDAGVASTDEPVEHELEAVYHDTADLRLARARITLRRRTGGSDAGWHLKLPSANGARRELHAPLGRAVKNPPRPLLEPVRGILRGAPTAPVATLRNRRVVTQLRDAEDRVLAEVADDAVTASASGPDGAADLQAWREVEVELVEGDESLLAPVGEWLAAAGARPSGSASKLARVLSARLSGPSPSRPRKSRKKAPAAGEVVLAALGRRVRDLEAADVGLRTEQDDSVHQLRVAARRLRSILASFRSVLDRAVTEPVREELAWLGTELAQARDDEVALAHLRELVAEQPPELVLGPVAARLQQAQLRSIRAGRDRALATLSGDRYLRLLDALHGLLDAPPFLPAADRPAGPVLRAAVRKAGKRLRRGVTAAQHADDDARALALHAVRKAAKRVRYTAEVGASERGKSGKRLVKVTKRVQKVLGEVQDTVVTREHCRQLGIAASAAGENGFTFGLLHGLEEARAVRAQAVFAAMEPDLGARLRSAARS</sequence>
<dbReference type="Gene3D" id="1.40.20.10">
    <property type="entry name" value="CHAD domain"/>
    <property type="match status" value="1"/>
</dbReference>
<dbReference type="PANTHER" id="PTHR39339">
    <property type="entry name" value="SLR1444 PROTEIN"/>
    <property type="match status" value="1"/>
</dbReference>
<dbReference type="SMART" id="SM01118">
    <property type="entry name" value="CYTH"/>
    <property type="match status" value="1"/>
</dbReference>
<reference evidence="5" key="1">
    <citation type="journal article" date="2019" name="Int. J. Syst. Evol. Microbiol.">
        <title>The Global Catalogue of Microorganisms (GCM) 10K type strain sequencing project: providing services to taxonomists for standard genome sequencing and annotation.</title>
        <authorList>
            <consortium name="The Broad Institute Genomics Platform"/>
            <consortium name="The Broad Institute Genome Sequencing Center for Infectious Disease"/>
            <person name="Wu L."/>
            <person name="Ma J."/>
        </authorList>
    </citation>
    <scope>NUCLEOTIDE SEQUENCE [LARGE SCALE GENOMIC DNA]</scope>
    <source>
        <strain evidence="5">JCM 15614</strain>
    </source>
</reference>
<dbReference type="Pfam" id="PF05235">
    <property type="entry name" value="CHAD"/>
    <property type="match status" value="1"/>
</dbReference>
<gene>
    <name evidence="4" type="ORF">GCM10010531_37200</name>
</gene>
<proteinExistence type="predicted"/>
<evidence type="ECO:0000256" key="1">
    <source>
        <dbReference type="SAM" id="MobiDB-lite"/>
    </source>
</evidence>
<dbReference type="EMBL" id="BAAAVV010000011">
    <property type="protein sequence ID" value="GAA3179714.1"/>
    <property type="molecule type" value="Genomic_DNA"/>
</dbReference>
<name>A0ABP6PI16_9ACTN</name>
<evidence type="ECO:0000313" key="4">
    <source>
        <dbReference type="EMBL" id="GAA3179714.1"/>
    </source>
</evidence>
<dbReference type="PROSITE" id="PS51707">
    <property type="entry name" value="CYTH"/>
    <property type="match status" value="1"/>
</dbReference>
<dbReference type="InterPro" id="IPR033469">
    <property type="entry name" value="CYTH-like_dom_sf"/>
</dbReference>
<dbReference type="Gene3D" id="2.40.320.10">
    <property type="entry name" value="Hypothetical Protein Pfu-838710-001"/>
    <property type="match status" value="1"/>
</dbReference>